<comment type="caution">
    <text evidence="1">The sequence shown here is derived from an EMBL/GenBank/DDBJ whole genome shotgun (WGS) entry which is preliminary data.</text>
</comment>
<proteinExistence type="predicted"/>
<dbReference type="AlphaFoldDB" id="A0A2H6KC18"/>
<name>A0A2H6KC18_9APIC</name>
<reference evidence="1 2" key="1">
    <citation type="journal article" date="2017" name="BMC Genomics">
        <title>Whole-genome assembly of Babesia ovata and comparative genomics between closely related pathogens.</title>
        <authorList>
            <person name="Yamagishi J."/>
            <person name="Asada M."/>
            <person name="Hakimi H."/>
            <person name="Tanaka T.Q."/>
            <person name="Sugimoto C."/>
            <person name="Kawazu S."/>
        </authorList>
    </citation>
    <scope>NUCLEOTIDE SEQUENCE [LARGE SCALE GENOMIC DNA]</scope>
    <source>
        <strain evidence="1 2">Miyake</strain>
    </source>
</reference>
<dbReference type="OrthoDB" id="360567at2759"/>
<evidence type="ECO:0000313" key="2">
    <source>
        <dbReference type="Proteomes" id="UP000236319"/>
    </source>
</evidence>
<keyword evidence="2" id="KW-1185">Reference proteome</keyword>
<dbReference type="RefSeq" id="XP_028866783.1">
    <property type="nucleotide sequence ID" value="XM_029010950.1"/>
</dbReference>
<organism evidence="1 2">
    <name type="scientific">Babesia ovata</name>
    <dbReference type="NCBI Taxonomy" id="189622"/>
    <lineage>
        <taxon>Eukaryota</taxon>
        <taxon>Sar</taxon>
        <taxon>Alveolata</taxon>
        <taxon>Apicomplexa</taxon>
        <taxon>Aconoidasida</taxon>
        <taxon>Piroplasmida</taxon>
        <taxon>Babesiidae</taxon>
        <taxon>Babesia</taxon>
    </lineage>
</organism>
<gene>
    <name evidence="1" type="ORF">BOVATA_020330</name>
</gene>
<sequence>MDRYKECERVLKTAAIQQCKERGNLIRQDFVNIATVTAEDVTPVNDAGQLVRQIFSEGAAVDTAVLRGACSILLDTLTLIKRSKEQSTSHENTNFDNKRSLAFVSEAIKKQQFQENSVSANLCHIVDQNRRSCFADRNDGAVFDDFDDGFYELNVLQDDVVESSSDASAPDDDQEVMNTYITSYKNRYGNQGLTVLSDNGAVKKTQHVGISTDDDNAKIPRNLHMQHIFGITGQARMDIGFNAFEPYYEHGIPPNPSVRENGVTHYVGGMYPPLHTYYSKDNKGRAPVLGLISQNCLRRTFSKQKPNLADRLLQQSKQSKSGSAPFALLARDTKCNNNGKNALLINETVLRHHSSPLVSTTEHIAFIGKESIRTFKCNNYTARIVPSIVSQQREACSSLFTSEVSQGRMLSRMVQKLMRYEYVQSGTAAMWRSSTDAISKAISNIEWGCLWQDWNYFSGGLLTEIDMQRVKDHIRLLTEHGIADTATILRNVCSEFAAHLRKTKENLQGTSDVTEIVPQLVSTYIAKVLTVFNEHYRDLRNSIYMDLKSINNRGFQQTVTSILEAKRIDDGLKGGPQIKEPILYVDRDVETKMRLELLPTHRAEAADLLYLTSVDQIIGEDLMEDPNLSGEPFLNMLSLPQHPEVNARQLNMTSTALDLCKKCFEGYKNGSFGLEKTKAAKGLTVLNALVTLLKNYEKQFSGARNLRDFLGTAHR</sequence>
<accession>A0A2H6KC18</accession>
<evidence type="ECO:0000313" key="1">
    <source>
        <dbReference type="EMBL" id="GBE60540.1"/>
    </source>
</evidence>
<dbReference type="GeneID" id="39874310"/>
<dbReference type="Proteomes" id="UP000236319">
    <property type="component" value="Unassembled WGS sequence"/>
</dbReference>
<dbReference type="EMBL" id="BDSA01000002">
    <property type="protein sequence ID" value="GBE60540.1"/>
    <property type="molecule type" value="Genomic_DNA"/>
</dbReference>
<protein>
    <submittedName>
        <fullName evidence="1">Uncharacterized protein</fullName>
    </submittedName>
</protein>
<dbReference type="VEuPathDB" id="PiroplasmaDB:BOVATA_020330"/>